<dbReference type="OrthoDB" id="1862401at2759"/>
<protein>
    <submittedName>
        <fullName evidence="1">Uncharacterized protein</fullName>
    </submittedName>
</protein>
<proteinExistence type="predicted"/>
<evidence type="ECO:0000313" key="1">
    <source>
        <dbReference type="EMBL" id="EXJ83309.1"/>
    </source>
</evidence>
<sequence length="119" mass="13355">MALDPATTRVAYNTRALATFMQRSPENRSLVSVTATLDLGSDIMLSSWAKEKLHHLDFDLGLGKPDAVRRPAFDPVESLLYLLPRALDGEIAAAICLRDEDMERLKADKQFKEYARYIG</sequence>
<evidence type="ECO:0000313" key="2">
    <source>
        <dbReference type="Proteomes" id="UP000019484"/>
    </source>
</evidence>
<dbReference type="Gene3D" id="3.30.559.10">
    <property type="entry name" value="Chloramphenicol acetyltransferase-like domain"/>
    <property type="match status" value="1"/>
</dbReference>
<dbReference type="AlphaFoldDB" id="W9YM24"/>
<comment type="caution">
    <text evidence="1">The sequence shown here is derived from an EMBL/GenBank/DDBJ whole genome shotgun (WGS) entry which is preliminary data.</text>
</comment>
<dbReference type="EMBL" id="AMWN01000006">
    <property type="protein sequence ID" value="EXJ83309.1"/>
    <property type="molecule type" value="Genomic_DNA"/>
</dbReference>
<dbReference type="RefSeq" id="XP_007725995.1">
    <property type="nucleotide sequence ID" value="XM_007727805.1"/>
</dbReference>
<organism evidence="1 2">
    <name type="scientific">Capronia coronata CBS 617.96</name>
    <dbReference type="NCBI Taxonomy" id="1182541"/>
    <lineage>
        <taxon>Eukaryota</taxon>
        <taxon>Fungi</taxon>
        <taxon>Dikarya</taxon>
        <taxon>Ascomycota</taxon>
        <taxon>Pezizomycotina</taxon>
        <taxon>Eurotiomycetes</taxon>
        <taxon>Chaetothyriomycetidae</taxon>
        <taxon>Chaetothyriales</taxon>
        <taxon>Herpotrichiellaceae</taxon>
        <taxon>Capronia</taxon>
    </lineage>
</organism>
<accession>W9YM24</accession>
<name>W9YM24_9EURO</name>
<dbReference type="Proteomes" id="UP000019484">
    <property type="component" value="Unassembled WGS sequence"/>
</dbReference>
<dbReference type="STRING" id="1182541.W9YM24"/>
<dbReference type="InterPro" id="IPR023213">
    <property type="entry name" value="CAT-like_dom_sf"/>
</dbReference>
<dbReference type="GeneID" id="19161794"/>
<dbReference type="eggNOG" id="ENOG502SHVS">
    <property type="taxonomic scope" value="Eukaryota"/>
</dbReference>
<keyword evidence="2" id="KW-1185">Reference proteome</keyword>
<reference evidence="1 2" key="1">
    <citation type="submission" date="2013-03" db="EMBL/GenBank/DDBJ databases">
        <title>The Genome Sequence of Capronia coronata CBS 617.96.</title>
        <authorList>
            <consortium name="The Broad Institute Genomics Platform"/>
            <person name="Cuomo C."/>
            <person name="de Hoog S."/>
            <person name="Gorbushina A."/>
            <person name="Walker B."/>
            <person name="Young S.K."/>
            <person name="Zeng Q."/>
            <person name="Gargeya S."/>
            <person name="Fitzgerald M."/>
            <person name="Haas B."/>
            <person name="Abouelleil A."/>
            <person name="Allen A.W."/>
            <person name="Alvarado L."/>
            <person name="Arachchi H.M."/>
            <person name="Berlin A.M."/>
            <person name="Chapman S.B."/>
            <person name="Gainer-Dewar J."/>
            <person name="Goldberg J."/>
            <person name="Griggs A."/>
            <person name="Gujja S."/>
            <person name="Hansen M."/>
            <person name="Howarth C."/>
            <person name="Imamovic A."/>
            <person name="Ireland A."/>
            <person name="Larimer J."/>
            <person name="McCowan C."/>
            <person name="Murphy C."/>
            <person name="Pearson M."/>
            <person name="Poon T.W."/>
            <person name="Priest M."/>
            <person name="Roberts A."/>
            <person name="Saif S."/>
            <person name="Shea T."/>
            <person name="Sisk P."/>
            <person name="Sykes S."/>
            <person name="Wortman J."/>
            <person name="Nusbaum C."/>
            <person name="Birren B."/>
        </authorList>
    </citation>
    <scope>NUCLEOTIDE SEQUENCE [LARGE SCALE GENOMIC DNA]</scope>
    <source>
        <strain evidence="1 2">CBS 617.96</strain>
    </source>
</reference>
<dbReference type="HOGENOM" id="CLU_2061203_0_0_1"/>
<gene>
    <name evidence="1" type="ORF">A1O1_06928</name>
</gene>